<organism evidence="2 3">
    <name type="scientific">Planktothrix tepida PCC 9214</name>
    <dbReference type="NCBI Taxonomy" id="671072"/>
    <lineage>
        <taxon>Bacteria</taxon>
        <taxon>Bacillati</taxon>
        <taxon>Cyanobacteriota</taxon>
        <taxon>Cyanophyceae</taxon>
        <taxon>Oscillatoriophycideae</taxon>
        <taxon>Oscillatoriales</taxon>
        <taxon>Microcoleaceae</taxon>
        <taxon>Planktothrix</taxon>
    </lineage>
</organism>
<accession>A0A1J1LR88</accession>
<dbReference type="STRING" id="671072.PL9214640521"/>
<keyword evidence="1" id="KW-0812">Transmembrane</keyword>
<keyword evidence="1" id="KW-1133">Transmembrane helix</keyword>
<reference evidence="3" key="1">
    <citation type="submission" date="2015-10" db="EMBL/GenBank/DDBJ databases">
        <authorList>
            <person name="Regsiter A."/>
            <person name="william w."/>
        </authorList>
    </citation>
    <scope>NUCLEOTIDE SEQUENCE [LARGE SCALE GENOMIC DNA]</scope>
</reference>
<name>A0A1J1LR88_9CYAN</name>
<protein>
    <submittedName>
        <fullName evidence="2">Uncharacterized protein</fullName>
    </submittedName>
</protein>
<keyword evidence="1" id="KW-0472">Membrane</keyword>
<gene>
    <name evidence="2" type="ORF">PL9214640521</name>
</gene>
<proteinExistence type="predicted"/>
<dbReference type="AlphaFoldDB" id="A0A1J1LR88"/>
<feature type="transmembrane region" description="Helical" evidence="1">
    <location>
        <begin position="34"/>
        <end position="53"/>
    </location>
</feature>
<evidence type="ECO:0000313" key="3">
    <source>
        <dbReference type="Proteomes" id="UP000184315"/>
    </source>
</evidence>
<evidence type="ECO:0000256" key="1">
    <source>
        <dbReference type="SAM" id="Phobius"/>
    </source>
</evidence>
<dbReference type="RefSeq" id="WP_245824336.1">
    <property type="nucleotide sequence ID" value="NZ_LN889812.1"/>
</dbReference>
<keyword evidence="3" id="KW-1185">Reference proteome</keyword>
<dbReference type="Proteomes" id="UP000184315">
    <property type="component" value="Unassembled WGS sequence"/>
</dbReference>
<dbReference type="EMBL" id="CZDF01000171">
    <property type="protein sequence ID" value="CUR34514.1"/>
    <property type="molecule type" value="Genomic_DNA"/>
</dbReference>
<evidence type="ECO:0000313" key="2">
    <source>
        <dbReference type="EMBL" id="CUR34514.1"/>
    </source>
</evidence>
<sequence>MLSTTQQKCDILLIFLILRHTIPSQKLSMNSKHLIGPGFALLLGTVFLGAAVAKELTADEKTVVCKLKEVIKEAGRDGYELAFWPVVRKGPPKANAPLTMRLDPSIEYLFVGYCDENCSDVNLSVKTLDGKVLQSEKDTLSVMTFKPPEFKDYELNLNMATCSAKDGCVYGIGILAPKGVKVPHAPALPKEIAQFEFCK</sequence>